<keyword evidence="6 8" id="KW-0051">Antiviral defense</keyword>
<keyword evidence="1 8" id="KW-0540">Nuclease</keyword>
<protein>
    <recommendedName>
        <fullName evidence="8">CRISPR-associated endonuclease Cas1</fullName>
        <ecNumber evidence="8">3.1.-.-</ecNumber>
    </recommendedName>
</protein>
<evidence type="ECO:0000256" key="7">
    <source>
        <dbReference type="ARBA" id="ARBA00023125"/>
    </source>
</evidence>
<comment type="caution">
    <text evidence="9">The sequence shown here is derived from an EMBL/GenBank/DDBJ whole genome shotgun (WGS) entry which is preliminary data.</text>
</comment>
<keyword evidence="10" id="KW-1185">Reference proteome</keyword>
<evidence type="ECO:0000256" key="2">
    <source>
        <dbReference type="ARBA" id="ARBA00022723"/>
    </source>
</evidence>
<keyword evidence="8" id="KW-0464">Manganese</keyword>
<evidence type="ECO:0000256" key="3">
    <source>
        <dbReference type="ARBA" id="ARBA00022759"/>
    </source>
</evidence>
<dbReference type="EMBL" id="JBHSJB010000049">
    <property type="protein sequence ID" value="MFC5059827.1"/>
    <property type="molecule type" value="Genomic_DNA"/>
</dbReference>
<evidence type="ECO:0000256" key="6">
    <source>
        <dbReference type="ARBA" id="ARBA00023118"/>
    </source>
</evidence>
<feature type="binding site" evidence="8">
    <location>
        <position position="145"/>
    </location>
    <ligand>
        <name>Mn(2+)</name>
        <dbReference type="ChEBI" id="CHEBI:29035"/>
    </ligand>
</feature>
<dbReference type="InterPro" id="IPR050646">
    <property type="entry name" value="Cas1"/>
</dbReference>
<dbReference type="NCBIfam" id="TIGR00287">
    <property type="entry name" value="cas1"/>
    <property type="match status" value="1"/>
</dbReference>
<evidence type="ECO:0000256" key="5">
    <source>
        <dbReference type="ARBA" id="ARBA00022842"/>
    </source>
</evidence>
<evidence type="ECO:0000313" key="10">
    <source>
        <dbReference type="Proteomes" id="UP001595833"/>
    </source>
</evidence>
<dbReference type="RefSeq" id="WP_380648758.1">
    <property type="nucleotide sequence ID" value="NZ_JBHSJB010000049.1"/>
</dbReference>
<comment type="subunit">
    <text evidence="8">Homodimer, forms a heterotetramer with a Cas2 homodimer.</text>
</comment>
<dbReference type="PANTHER" id="PTHR34353">
    <property type="entry name" value="CRISPR-ASSOCIATED ENDONUCLEASE CAS1 1"/>
    <property type="match status" value="1"/>
</dbReference>
<organism evidence="9 10">
    <name type="scientific">Saccharothrix xinjiangensis</name>
    <dbReference type="NCBI Taxonomy" id="204798"/>
    <lineage>
        <taxon>Bacteria</taxon>
        <taxon>Bacillati</taxon>
        <taxon>Actinomycetota</taxon>
        <taxon>Actinomycetes</taxon>
        <taxon>Pseudonocardiales</taxon>
        <taxon>Pseudonocardiaceae</taxon>
        <taxon>Saccharothrix</taxon>
    </lineage>
</organism>
<proteinExistence type="inferred from homology"/>
<comment type="cofactor">
    <cofactor evidence="8">
        <name>Mg(2+)</name>
        <dbReference type="ChEBI" id="CHEBI:18420"/>
    </cofactor>
    <cofactor evidence="8">
        <name>Mn(2+)</name>
        <dbReference type="ChEBI" id="CHEBI:29035"/>
    </cofactor>
</comment>
<dbReference type="InterPro" id="IPR042206">
    <property type="entry name" value="CRISPR-assoc_Cas1_C"/>
</dbReference>
<keyword evidence="5 8" id="KW-0460">Magnesium</keyword>
<dbReference type="GO" id="GO:0004519">
    <property type="term" value="F:endonuclease activity"/>
    <property type="evidence" value="ECO:0007669"/>
    <property type="project" value="UniProtKB-KW"/>
</dbReference>
<keyword evidence="3 8" id="KW-0255">Endonuclease</keyword>
<dbReference type="Gene3D" id="3.100.10.20">
    <property type="entry name" value="CRISPR-associated endonuclease Cas1, N-terminal domain"/>
    <property type="match status" value="1"/>
</dbReference>
<dbReference type="InterPro" id="IPR019851">
    <property type="entry name" value="CRISPR-assoc_Cas1_ECOLI"/>
</dbReference>
<dbReference type="InterPro" id="IPR002729">
    <property type="entry name" value="CRISPR-assoc_Cas1"/>
</dbReference>
<evidence type="ECO:0000256" key="4">
    <source>
        <dbReference type="ARBA" id="ARBA00022801"/>
    </source>
</evidence>
<evidence type="ECO:0000313" key="9">
    <source>
        <dbReference type="EMBL" id="MFC5059827.1"/>
    </source>
</evidence>
<dbReference type="CDD" id="cd09719">
    <property type="entry name" value="Cas1_I-E"/>
    <property type="match status" value="1"/>
</dbReference>
<reference evidence="10" key="1">
    <citation type="journal article" date="2019" name="Int. J. Syst. Evol. Microbiol.">
        <title>The Global Catalogue of Microorganisms (GCM) 10K type strain sequencing project: providing services to taxonomists for standard genome sequencing and annotation.</title>
        <authorList>
            <consortium name="The Broad Institute Genomics Platform"/>
            <consortium name="The Broad Institute Genome Sequencing Center for Infectious Disease"/>
            <person name="Wu L."/>
            <person name="Ma J."/>
        </authorList>
    </citation>
    <scope>NUCLEOTIDE SEQUENCE [LARGE SCALE GENOMIC DNA]</scope>
    <source>
        <strain evidence="10">KCTC 12848</strain>
    </source>
</reference>
<keyword evidence="2 8" id="KW-0479">Metal-binding</keyword>
<keyword evidence="4 8" id="KW-0378">Hydrolase</keyword>
<name>A0ABV9YDR7_9PSEU</name>
<dbReference type="HAMAP" id="MF_01470">
    <property type="entry name" value="Cas1"/>
    <property type="match status" value="1"/>
</dbReference>
<evidence type="ECO:0000256" key="1">
    <source>
        <dbReference type="ARBA" id="ARBA00022722"/>
    </source>
</evidence>
<feature type="binding site" evidence="8">
    <location>
        <position position="226"/>
    </location>
    <ligand>
        <name>Mn(2+)</name>
        <dbReference type="ChEBI" id="CHEBI:29035"/>
    </ligand>
</feature>
<accession>A0ABV9YDR7</accession>
<dbReference type="NCBIfam" id="TIGR03638">
    <property type="entry name" value="cas1_ECOLI"/>
    <property type="match status" value="1"/>
</dbReference>
<comment type="function">
    <text evidence="8">CRISPR (clustered regularly interspaced short palindromic repeat), is an adaptive immune system that provides protection against mobile genetic elements (viruses, transposable elements and conjugative plasmids). CRISPR clusters contain spacers, sequences complementary to antecedent mobile elements, and target invading nucleic acids. CRISPR clusters are transcribed and processed into CRISPR RNA (crRNA). Acts as a dsDNA endonuclease. Involved in the integration of spacer DNA into the CRISPR cassette.</text>
</comment>
<feature type="binding site" evidence="8">
    <location>
        <position position="213"/>
    </location>
    <ligand>
        <name>Mn(2+)</name>
        <dbReference type="ChEBI" id="CHEBI:29035"/>
    </ligand>
</feature>
<comment type="similarity">
    <text evidence="8">Belongs to the CRISPR-associated endonuclease Cas1 family.</text>
</comment>
<dbReference type="InterPro" id="IPR042211">
    <property type="entry name" value="CRISPR-assoc_Cas1_N"/>
</dbReference>
<dbReference type="Pfam" id="PF01867">
    <property type="entry name" value="Cas_Cas1"/>
    <property type="match status" value="2"/>
</dbReference>
<keyword evidence="7 8" id="KW-0238">DNA-binding</keyword>
<dbReference type="InterPro" id="IPR033641">
    <property type="entry name" value="Cas1_I-E"/>
</dbReference>
<gene>
    <name evidence="9" type="primary">cas1e</name>
    <name evidence="8" type="synonym">cas1</name>
    <name evidence="9" type="ORF">ACFPFM_39460</name>
</gene>
<evidence type="ECO:0000256" key="8">
    <source>
        <dbReference type="HAMAP-Rule" id="MF_01470"/>
    </source>
</evidence>
<dbReference type="EC" id="3.1.-.-" evidence="8"/>
<dbReference type="PANTHER" id="PTHR34353:SF3">
    <property type="entry name" value="CRISPR-ASSOCIATED ENDONUCLEASE CAS1"/>
    <property type="match status" value="1"/>
</dbReference>
<dbReference type="Proteomes" id="UP001595833">
    <property type="component" value="Unassembled WGS sequence"/>
</dbReference>
<dbReference type="Gene3D" id="1.20.120.920">
    <property type="entry name" value="CRISPR-associated endonuclease Cas1, C-terminal domain"/>
    <property type="match status" value="1"/>
</dbReference>
<sequence length="334" mass="36935">MPDMWWQAHPHDLHRVVDRVSSVYAERTHVDRDDNAIVLVNKERTVRVPAAMIAVVLLGPGTRITHGAMRLLGDSGTAVCWVGQHGVRMYASGQGASRGTHLLMRQAWLVTRTTERLAVARRMYAMRFPGEDTSTLTMQQLRGREGTRVKKLYQHHSQRTGVPWTRREYKAGDAFAAGDDVNRVLSAANSALYGICHAVIVGLGASPGLGFVHTGSATSFVMDIADLYKAELTIPLAFDLTAQGLVEERDARTALRDRIVETQLLHRIVRDVKHLLLPDGQELLDHDPHELWDEELGAVSGGVNWSADTDTSLGEHMVVIGPEFDDTPPAKVDF</sequence>